<protein>
    <submittedName>
        <fullName evidence="1">Uncharacterized protein</fullName>
    </submittedName>
</protein>
<proteinExistence type="predicted"/>
<keyword evidence="2" id="KW-1185">Reference proteome</keyword>
<comment type="caution">
    <text evidence="1">The sequence shown here is derived from an EMBL/GenBank/DDBJ whole genome shotgun (WGS) entry which is preliminary data.</text>
</comment>
<evidence type="ECO:0000313" key="1">
    <source>
        <dbReference type="EMBL" id="VEL39363.1"/>
    </source>
</evidence>
<dbReference type="Proteomes" id="UP000784294">
    <property type="component" value="Unassembled WGS sequence"/>
</dbReference>
<dbReference type="EMBL" id="CAAALY010261025">
    <property type="protein sequence ID" value="VEL39363.1"/>
    <property type="molecule type" value="Genomic_DNA"/>
</dbReference>
<gene>
    <name evidence="1" type="ORF">PXEA_LOCUS32803</name>
</gene>
<accession>A0A448XLB6</accession>
<evidence type="ECO:0000313" key="2">
    <source>
        <dbReference type="Proteomes" id="UP000784294"/>
    </source>
</evidence>
<reference evidence="1" key="1">
    <citation type="submission" date="2018-11" db="EMBL/GenBank/DDBJ databases">
        <authorList>
            <consortium name="Pathogen Informatics"/>
        </authorList>
    </citation>
    <scope>NUCLEOTIDE SEQUENCE</scope>
</reference>
<organism evidence="1 2">
    <name type="scientific">Protopolystoma xenopodis</name>
    <dbReference type="NCBI Taxonomy" id="117903"/>
    <lineage>
        <taxon>Eukaryota</taxon>
        <taxon>Metazoa</taxon>
        <taxon>Spiralia</taxon>
        <taxon>Lophotrochozoa</taxon>
        <taxon>Platyhelminthes</taxon>
        <taxon>Monogenea</taxon>
        <taxon>Polyopisthocotylea</taxon>
        <taxon>Polystomatidea</taxon>
        <taxon>Polystomatidae</taxon>
        <taxon>Protopolystoma</taxon>
    </lineage>
</organism>
<dbReference type="AlphaFoldDB" id="A0A448XLB6"/>
<sequence length="208" mass="23443">MGSVWYPNLSHIATTDRQARVTQTCQLNSTNGHISQKSNFYFSTHHQACGRGGGKGEDVYRRPKCAGHLVAAMGAMMIKRCVQFNHHDNQTSRLKCIRDKYDTILVFIASKILVHSPKTRIWGKGSGELQTNWKIGQMNRPGLLLRHSRMPTSTVCYVIGRLIVDNAQSVEIARCTAMVRVPLGVLTRPRRGDVEIAVHRGRDENSFW</sequence>
<name>A0A448XLB6_9PLAT</name>